<comment type="caution">
    <text evidence="1">The sequence shown here is derived from an EMBL/GenBank/DDBJ whole genome shotgun (WGS) entry which is preliminary data.</text>
</comment>
<dbReference type="RefSeq" id="WP_354314108.1">
    <property type="nucleotide sequence ID" value="NZ_JBEPME010000005.1"/>
</dbReference>
<organism evidence="1 2">
    <name type="scientific">Sporosarcina psychrophila</name>
    <name type="common">Bacillus psychrophilus</name>
    <dbReference type="NCBI Taxonomy" id="1476"/>
    <lineage>
        <taxon>Bacteria</taxon>
        <taxon>Bacillati</taxon>
        <taxon>Bacillota</taxon>
        <taxon>Bacilli</taxon>
        <taxon>Bacillales</taxon>
        <taxon>Caryophanaceae</taxon>
        <taxon>Sporosarcina</taxon>
    </lineage>
</organism>
<name>A0ABV2KBL1_SPOPS</name>
<keyword evidence="2" id="KW-1185">Reference proteome</keyword>
<dbReference type="EMBL" id="JBEPME010000005">
    <property type="protein sequence ID" value="MET3658471.1"/>
    <property type="molecule type" value="Genomic_DNA"/>
</dbReference>
<evidence type="ECO:0000313" key="2">
    <source>
        <dbReference type="Proteomes" id="UP001549104"/>
    </source>
</evidence>
<accession>A0ABV2KBL1</accession>
<dbReference type="Proteomes" id="UP001549104">
    <property type="component" value="Unassembled WGS sequence"/>
</dbReference>
<evidence type="ECO:0000313" key="1">
    <source>
        <dbReference type="EMBL" id="MET3658471.1"/>
    </source>
</evidence>
<sequence length="80" mass="9277">MIKPYFKNKHDATVVEVEDFGVIRLDNLPVRVREDRKGKYEIGWVLTHKEGKEEHVLSEYGGRSSFDFGGRNLGVVREIE</sequence>
<proteinExistence type="predicted"/>
<reference evidence="1 2" key="1">
    <citation type="submission" date="2024-06" db="EMBL/GenBank/DDBJ databases">
        <title>Sorghum-associated microbial communities from plants grown in Nebraska, USA.</title>
        <authorList>
            <person name="Schachtman D."/>
        </authorList>
    </citation>
    <scope>NUCLEOTIDE SEQUENCE [LARGE SCALE GENOMIC DNA]</scope>
    <source>
        <strain evidence="1 2">1288</strain>
    </source>
</reference>
<protein>
    <submittedName>
        <fullName evidence="1">Uncharacterized protein</fullName>
    </submittedName>
</protein>
<gene>
    <name evidence="1" type="ORF">ABIC55_003588</name>
</gene>